<sequence length="106" mass="11710">MGRTELSVVEKTRALTLLEQGMSVISIVADLKVSRKAIYNLMKAAASLPPGTVPPRREEGSAIRRGKCYQILPYQPQTSTKIILHFRKTSHSVPTAKEPENACLMC</sequence>
<keyword evidence="2" id="KW-1185">Reference proteome</keyword>
<proteinExistence type="predicted"/>
<evidence type="ECO:0000313" key="1">
    <source>
        <dbReference type="EMBL" id="KAK8726960.1"/>
    </source>
</evidence>
<gene>
    <name evidence="1" type="ORF">OTU49_010162</name>
</gene>
<dbReference type="AlphaFoldDB" id="A0AAW0W969"/>
<evidence type="ECO:0000313" key="2">
    <source>
        <dbReference type="Proteomes" id="UP001445076"/>
    </source>
</evidence>
<organism evidence="1 2">
    <name type="scientific">Cherax quadricarinatus</name>
    <name type="common">Australian red claw crayfish</name>
    <dbReference type="NCBI Taxonomy" id="27406"/>
    <lineage>
        <taxon>Eukaryota</taxon>
        <taxon>Metazoa</taxon>
        <taxon>Ecdysozoa</taxon>
        <taxon>Arthropoda</taxon>
        <taxon>Crustacea</taxon>
        <taxon>Multicrustacea</taxon>
        <taxon>Malacostraca</taxon>
        <taxon>Eumalacostraca</taxon>
        <taxon>Eucarida</taxon>
        <taxon>Decapoda</taxon>
        <taxon>Pleocyemata</taxon>
        <taxon>Astacidea</taxon>
        <taxon>Parastacoidea</taxon>
        <taxon>Parastacidae</taxon>
        <taxon>Cherax</taxon>
    </lineage>
</organism>
<dbReference type="Proteomes" id="UP001445076">
    <property type="component" value="Unassembled WGS sequence"/>
</dbReference>
<protein>
    <submittedName>
        <fullName evidence="1">Uncharacterized protein</fullName>
    </submittedName>
</protein>
<reference evidence="1 2" key="1">
    <citation type="journal article" date="2024" name="BMC Genomics">
        <title>Genome assembly of redclaw crayfish (Cherax quadricarinatus) provides insights into its immune adaptation and hypoxia tolerance.</title>
        <authorList>
            <person name="Liu Z."/>
            <person name="Zheng J."/>
            <person name="Li H."/>
            <person name="Fang K."/>
            <person name="Wang S."/>
            <person name="He J."/>
            <person name="Zhou D."/>
            <person name="Weng S."/>
            <person name="Chi M."/>
            <person name="Gu Z."/>
            <person name="He J."/>
            <person name="Li F."/>
            <person name="Wang M."/>
        </authorList>
    </citation>
    <scope>NUCLEOTIDE SEQUENCE [LARGE SCALE GENOMIC DNA]</scope>
    <source>
        <strain evidence="1">ZL_2023a</strain>
    </source>
</reference>
<accession>A0AAW0W969</accession>
<comment type="caution">
    <text evidence="1">The sequence shown here is derived from an EMBL/GenBank/DDBJ whole genome shotgun (WGS) entry which is preliminary data.</text>
</comment>
<name>A0AAW0W969_CHEQU</name>
<dbReference type="EMBL" id="JARKIK010000078">
    <property type="protein sequence ID" value="KAK8726960.1"/>
    <property type="molecule type" value="Genomic_DNA"/>
</dbReference>